<keyword evidence="5" id="KW-0472">Membrane</keyword>
<dbReference type="Pfam" id="PF07017">
    <property type="entry name" value="PagP"/>
    <property type="match status" value="1"/>
</dbReference>
<evidence type="ECO:0000256" key="6">
    <source>
        <dbReference type="ARBA" id="ARBA00023237"/>
    </source>
</evidence>
<evidence type="ECO:0000313" key="9">
    <source>
        <dbReference type="EMBL" id="MCG5031249.1"/>
    </source>
</evidence>
<comment type="subcellular location">
    <subcellularLocation>
        <location evidence="1">Cell outer membrane</location>
    </subcellularLocation>
</comment>
<organism evidence="9 10">
    <name type="scientific">Mesosutterella porci</name>
    <dbReference type="NCBI Taxonomy" id="2915351"/>
    <lineage>
        <taxon>Bacteria</taxon>
        <taxon>Pseudomonadati</taxon>
        <taxon>Pseudomonadota</taxon>
        <taxon>Betaproteobacteria</taxon>
        <taxon>Burkholderiales</taxon>
        <taxon>Sutterellaceae</taxon>
        <taxon>Mesosutterella</taxon>
    </lineage>
</organism>
<evidence type="ECO:0000256" key="5">
    <source>
        <dbReference type="ARBA" id="ARBA00023136"/>
    </source>
</evidence>
<dbReference type="InterPro" id="IPR011250">
    <property type="entry name" value="OMP/PagP_B-barrel"/>
</dbReference>
<keyword evidence="3" id="KW-0808">Transferase</keyword>
<accession>A0ABS9MSE6</accession>
<dbReference type="RefSeq" id="WP_237978982.1">
    <property type="nucleotide sequence ID" value="NZ_JAKNCT010000008.1"/>
</dbReference>
<dbReference type="SUPFAM" id="SSF56925">
    <property type="entry name" value="OMPA-like"/>
    <property type="match status" value="2"/>
</dbReference>
<evidence type="ECO:0000256" key="1">
    <source>
        <dbReference type="ARBA" id="ARBA00004442"/>
    </source>
</evidence>
<dbReference type="InterPro" id="IPR009746">
    <property type="entry name" value="LipidA_acyl_PagP"/>
</dbReference>
<keyword evidence="10" id="KW-1185">Reference proteome</keyword>
<dbReference type="Gene3D" id="2.40.160.20">
    <property type="match status" value="2"/>
</dbReference>
<evidence type="ECO:0000256" key="4">
    <source>
        <dbReference type="ARBA" id="ARBA00022729"/>
    </source>
</evidence>
<keyword evidence="7" id="KW-0012">Acyltransferase</keyword>
<proteinExistence type="inferred from homology"/>
<evidence type="ECO:0000256" key="3">
    <source>
        <dbReference type="ARBA" id="ARBA00022679"/>
    </source>
</evidence>
<gene>
    <name evidence="9" type="ORF">MAF45_07320</name>
</gene>
<dbReference type="EMBL" id="JAKNCT010000008">
    <property type="protein sequence ID" value="MCG5031249.1"/>
    <property type="molecule type" value="Genomic_DNA"/>
</dbReference>
<comment type="caution">
    <text evidence="9">The sequence shown here is derived from an EMBL/GenBank/DDBJ whole genome shotgun (WGS) entry which is preliminary data.</text>
</comment>
<evidence type="ECO:0000256" key="8">
    <source>
        <dbReference type="SAM" id="SignalP"/>
    </source>
</evidence>
<name>A0ABS9MSE6_9BURK</name>
<keyword evidence="4 8" id="KW-0732">Signal</keyword>
<evidence type="ECO:0000313" key="10">
    <source>
        <dbReference type="Proteomes" id="UP001297600"/>
    </source>
</evidence>
<feature type="signal peptide" evidence="8">
    <location>
        <begin position="1"/>
        <end position="22"/>
    </location>
</feature>
<protein>
    <submittedName>
        <fullName evidence="9">Uncharacterized protein</fullName>
    </submittedName>
</protein>
<reference evidence="9 10" key="1">
    <citation type="submission" date="2022-02" db="EMBL/GenBank/DDBJ databases">
        <title>Mesosutterella porci, a novel member of the family Sutterellaceae from pig feces.</title>
        <authorList>
            <person name="Wylensek D."/>
            <person name="Clavel T."/>
        </authorList>
    </citation>
    <scope>NUCLEOTIDE SEQUENCE [LARGE SCALE GENOMIC DNA]</scope>
    <source>
        <strain evidence="10">oilRF-744-wt-GAM-9</strain>
    </source>
</reference>
<dbReference type="Proteomes" id="UP001297600">
    <property type="component" value="Unassembled WGS sequence"/>
</dbReference>
<comment type="similarity">
    <text evidence="2">Belongs to the lipid A palmitoyltransferase family.</text>
</comment>
<keyword evidence="6" id="KW-0998">Cell outer membrane</keyword>
<feature type="chain" id="PRO_5045837958" evidence="8">
    <location>
        <begin position="23"/>
        <end position="385"/>
    </location>
</feature>
<evidence type="ECO:0000256" key="7">
    <source>
        <dbReference type="ARBA" id="ARBA00023315"/>
    </source>
</evidence>
<evidence type="ECO:0000256" key="2">
    <source>
        <dbReference type="ARBA" id="ARBA00006368"/>
    </source>
</evidence>
<sequence length="385" mass="42624">MFSAKKLIPLAVLSSLCAAASAEGLAARALSAISETTPAGLVDDSEREPGATGWFKSVGRGFGRLVDRGDTHLVLPLYTEHPRWDYSNRSQENAYPFGGGFARSMIDSRGNERLAYAIVFSDSHYKPEPFLGYAWLSRWNVGQTGLHVGAGYLAGLTFRADYMWLPIPAPLPLVNVGTKNVGAYMTYIPFSNVFFVFSTIAIDSRSSREMPLTPKSVWFNRSNLVYGGASWVHNDLGSPDGMTMSSDAGWNAGVRHYFDRHWAADLGVIRSRHNTYWYGDKRHKWDMTQVNLFGQYHADATDALRVFAGLGLGYASLHRDGLTKNSVHPAMQVGFTWAFSREFHLTGNMTTAFPRFHHIDDEVTTGKATARPAPTSFNLSLGKTF</sequence>